<evidence type="ECO:0000313" key="2">
    <source>
        <dbReference type="EMBL" id="NUW29959.1"/>
    </source>
</evidence>
<dbReference type="Proteomes" id="UP000586042">
    <property type="component" value="Unassembled WGS sequence"/>
</dbReference>
<keyword evidence="1" id="KW-0812">Transmembrane</keyword>
<accession>A0A7Y6M1B6</accession>
<dbReference type="RefSeq" id="WP_175587450.1">
    <property type="nucleotide sequence ID" value="NZ_JABWGN010000001.1"/>
</dbReference>
<keyword evidence="1" id="KW-1133">Transmembrane helix</keyword>
<evidence type="ECO:0000313" key="3">
    <source>
        <dbReference type="Proteomes" id="UP000586042"/>
    </source>
</evidence>
<comment type="caution">
    <text evidence="2">The sequence shown here is derived from an EMBL/GenBank/DDBJ whole genome shotgun (WGS) entry which is preliminary data.</text>
</comment>
<evidence type="ECO:0000256" key="1">
    <source>
        <dbReference type="SAM" id="Phobius"/>
    </source>
</evidence>
<dbReference type="NCBIfam" id="NF038083">
    <property type="entry name" value="CU044_5270_fam"/>
    <property type="match status" value="1"/>
</dbReference>
<keyword evidence="3" id="KW-1185">Reference proteome</keyword>
<feature type="transmembrane region" description="Helical" evidence="1">
    <location>
        <begin position="43"/>
        <end position="62"/>
    </location>
</feature>
<gene>
    <name evidence="2" type="ORF">HTZ77_00710</name>
</gene>
<dbReference type="AlphaFoldDB" id="A0A7Y6M1B6"/>
<dbReference type="InterPro" id="IPR047789">
    <property type="entry name" value="CU044_5270-like"/>
</dbReference>
<dbReference type="EMBL" id="JABWGN010000001">
    <property type="protein sequence ID" value="NUW29959.1"/>
    <property type="molecule type" value="Genomic_DNA"/>
</dbReference>
<organism evidence="2 3">
    <name type="scientific">Nonomuraea montanisoli</name>
    <dbReference type="NCBI Taxonomy" id="2741721"/>
    <lineage>
        <taxon>Bacteria</taxon>
        <taxon>Bacillati</taxon>
        <taxon>Actinomycetota</taxon>
        <taxon>Actinomycetes</taxon>
        <taxon>Streptosporangiales</taxon>
        <taxon>Streptosporangiaceae</taxon>
        <taxon>Nonomuraea</taxon>
    </lineage>
</organism>
<name>A0A7Y6M1B6_9ACTN</name>
<keyword evidence="1" id="KW-0472">Membrane</keyword>
<reference evidence="2 3" key="1">
    <citation type="submission" date="2020-06" db="EMBL/GenBank/DDBJ databases">
        <title>Nonomuraea sp. SMC257, a novel actinomycete isolated from soil.</title>
        <authorList>
            <person name="Chanama M."/>
        </authorList>
    </citation>
    <scope>NUCLEOTIDE SEQUENCE [LARGE SCALE GENOMIC DNA]</scope>
    <source>
        <strain evidence="2 3">SMC257</strain>
    </source>
</reference>
<proteinExistence type="predicted"/>
<sequence>MNEFDLINEARPEVAPYDPGVKALARDRLLMAGRPRRSWRRPYTFAVAGGLALAVGLVMVKVPPAPNPPHEMKLLSAAEVLHRAAKAAVDEIEPREDQYIVVKTLQTTDYSLVPYDRSRKHYYLRFKDTVWLRAGERQRGQFVDGVREQTVIEPLAYAGQPIPKSAYEDMGTRVDPIVYCKNAEKDYPTIKRLPTDVEGMRAHLDAMWKPKAKKLTPFLAFLAARELLWQTYLPAAQRSALYQALSTFPGITIDEEVQDAAGRKGIGVGFVSPDGVRWELIFDRDTYALLGDRSVVVDAKAAKAPAGTLVAATAQLEISVADSAPKVKIDDKFKSGRWCTGT</sequence>
<protein>
    <submittedName>
        <fullName evidence="2">CU044_5270 family protein</fullName>
    </submittedName>
</protein>